<organism evidence="3 4">
    <name type="scientific">Clostridium oceanicum</name>
    <dbReference type="NCBI Taxonomy" id="1543"/>
    <lineage>
        <taxon>Bacteria</taxon>
        <taxon>Bacillati</taxon>
        <taxon>Bacillota</taxon>
        <taxon>Clostridia</taxon>
        <taxon>Eubacteriales</taxon>
        <taxon>Clostridiaceae</taxon>
        <taxon>Clostridium</taxon>
    </lineage>
</organism>
<evidence type="ECO:0000256" key="1">
    <source>
        <dbReference type="ARBA" id="ARBA00022729"/>
    </source>
</evidence>
<dbReference type="Proteomes" id="UP001501510">
    <property type="component" value="Unassembled WGS sequence"/>
</dbReference>
<proteinExistence type="predicted"/>
<dbReference type="EMBL" id="BAAACG010000016">
    <property type="protein sequence ID" value="GAA0745524.1"/>
    <property type="molecule type" value="Genomic_DNA"/>
</dbReference>
<dbReference type="CDD" id="cd12797">
    <property type="entry name" value="M23_peptidase"/>
    <property type="match status" value="1"/>
</dbReference>
<feature type="domain" description="M23ase beta-sheet core" evidence="2">
    <location>
        <begin position="211"/>
        <end position="306"/>
    </location>
</feature>
<name>A0ABP3V4E5_9CLOT</name>
<protein>
    <submittedName>
        <fullName evidence="3">M23 family metallopeptidase</fullName>
    </submittedName>
</protein>
<dbReference type="PANTHER" id="PTHR21666:SF289">
    <property type="entry name" value="L-ALA--D-GLU ENDOPEPTIDASE"/>
    <property type="match status" value="1"/>
</dbReference>
<dbReference type="RefSeq" id="WP_343763183.1">
    <property type="nucleotide sequence ID" value="NZ_BAAACG010000016.1"/>
</dbReference>
<keyword evidence="4" id="KW-1185">Reference proteome</keyword>
<dbReference type="InterPro" id="IPR050570">
    <property type="entry name" value="Cell_wall_metabolism_enzyme"/>
</dbReference>
<dbReference type="Pfam" id="PF01551">
    <property type="entry name" value="Peptidase_M23"/>
    <property type="match status" value="1"/>
</dbReference>
<dbReference type="PANTHER" id="PTHR21666">
    <property type="entry name" value="PEPTIDASE-RELATED"/>
    <property type="match status" value="1"/>
</dbReference>
<evidence type="ECO:0000259" key="2">
    <source>
        <dbReference type="Pfam" id="PF01551"/>
    </source>
</evidence>
<dbReference type="SUPFAM" id="SSF51261">
    <property type="entry name" value="Duplicated hybrid motif"/>
    <property type="match status" value="1"/>
</dbReference>
<dbReference type="InterPro" id="IPR016047">
    <property type="entry name" value="M23ase_b-sheet_dom"/>
</dbReference>
<gene>
    <name evidence="3" type="ORF">GCM10008906_31970</name>
</gene>
<evidence type="ECO:0000313" key="3">
    <source>
        <dbReference type="EMBL" id="GAA0745524.1"/>
    </source>
</evidence>
<dbReference type="Gene3D" id="2.70.70.10">
    <property type="entry name" value="Glucose Permease (Domain IIA)"/>
    <property type="match status" value="1"/>
</dbReference>
<dbReference type="InterPro" id="IPR011055">
    <property type="entry name" value="Dup_hybrid_motif"/>
</dbReference>
<keyword evidence="1" id="KW-0732">Signal</keyword>
<accession>A0ABP3V4E5</accession>
<comment type="caution">
    <text evidence="3">The sequence shown here is derived from an EMBL/GenBank/DDBJ whole genome shotgun (WGS) entry which is preliminary data.</text>
</comment>
<reference evidence="4" key="1">
    <citation type="journal article" date="2019" name="Int. J. Syst. Evol. Microbiol.">
        <title>The Global Catalogue of Microorganisms (GCM) 10K type strain sequencing project: providing services to taxonomists for standard genome sequencing and annotation.</title>
        <authorList>
            <consortium name="The Broad Institute Genomics Platform"/>
            <consortium name="The Broad Institute Genome Sequencing Center for Infectious Disease"/>
            <person name="Wu L."/>
            <person name="Ma J."/>
        </authorList>
    </citation>
    <scope>NUCLEOTIDE SEQUENCE [LARGE SCALE GENOMIC DNA]</scope>
    <source>
        <strain evidence="4">JCM 1407</strain>
    </source>
</reference>
<evidence type="ECO:0000313" key="4">
    <source>
        <dbReference type="Proteomes" id="UP001501510"/>
    </source>
</evidence>
<sequence>MNRRKSSIKLIILTLVAFTFIVTSIKYFNTKPNAYEVCLNGKKVAYVKNKEDFNNINKQIKSSIEKRFNVKLKNNINFNDIKASKDIYTSKKIIKDSIVNNNNIKVKGIELKIKNEKVGTLANEKEVLALKNKLKNNKNLAEIEKKLDSKEVSTYIKNVDGMKEVFNNIEKSKTTKTIVKEKRLSRGGFTTKFLRPSVGVISSGFGRRWGRMHNGIDIASPKGTPIYAAENGKVIYSAWEKGYGKVIKIQHKNSVETIYGHCSKLIKTKGQNVKRGEKIAEIGSTGRSTGPHVHFEVRKNNKPVNPLIYLK</sequence>